<organism evidence="1 2">
    <name type="scientific">Elysia marginata</name>
    <dbReference type="NCBI Taxonomy" id="1093978"/>
    <lineage>
        <taxon>Eukaryota</taxon>
        <taxon>Metazoa</taxon>
        <taxon>Spiralia</taxon>
        <taxon>Lophotrochozoa</taxon>
        <taxon>Mollusca</taxon>
        <taxon>Gastropoda</taxon>
        <taxon>Heterobranchia</taxon>
        <taxon>Euthyneura</taxon>
        <taxon>Panpulmonata</taxon>
        <taxon>Sacoglossa</taxon>
        <taxon>Placobranchoidea</taxon>
        <taxon>Plakobranchidae</taxon>
        <taxon>Elysia</taxon>
    </lineage>
</organism>
<dbReference type="Proteomes" id="UP000762676">
    <property type="component" value="Unassembled WGS sequence"/>
</dbReference>
<evidence type="ECO:0000313" key="1">
    <source>
        <dbReference type="EMBL" id="GFS03772.1"/>
    </source>
</evidence>
<dbReference type="AlphaFoldDB" id="A0AAV4I2R9"/>
<reference evidence="1 2" key="1">
    <citation type="journal article" date="2021" name="Elife">
        <title>Chloroplast acquisition without the gene transfer in kleptoplastic sea slugs, Plakobranchus ocellatus.</title>
        <authorList>
            <person name="Maeda T."/>
            <person name="Takahashi S."/>
            <person name="Yoshida T."/>
            <person name="Shimamura S."/>
            <person name="Takaki Y."/>
            <person name="Nagai Y."/>
            <person name="Toyoda A."/>
            <person name="Suzuki Y."/>
            <person name="Arimoto A."/>
            <person name="Ishii H."/>
            <person name="Satoh N."/>
            <person name="Nishiyama T."/>
            <person name="Hasebe M."/>
            <person name="Maruyama T."/>
            <person name="Minagawa J."/>
            <person name="Obokata J."/>
            <person name="Shigenobu S."/>
        </authorList>
    </citation>
    <scope>NUCLEOTIDE SEQUENCE [LARGE SCALE GENOMIC DNA]</scope>
</reference>
<name>A0AAV4I2R9_9GAST</name>
<proteinExistence type="predicted"/>
<dbReference type="EMBL" id="BMAT01002291">
    <property type="protein sequence ID" value="GFS03772.1"/>
    <property type="molecule type" value="Genomic_DNA"/>
</dbReference>
<gene>
    <name evidence="1" type="ORF">ElyMa_001157800</name>
</gene>
<comment type="caution">
    <text evidence="1">The sequence shown here is derived from an EMBL/GenBank/DDBJ whole genome shotgun (WGS) entry which is preliminary data.</text>
</comment>
<evidence type="ECO:0000313" key="2">
    <source>
        <dbReference type="Proteomes" id="UP000762676"/>
    </source>
</evidence>
<accession>A0AAV4I2R9</accession>
<keyword evidence="2" id="KW-1185">Reference proteome</keyword>
<sequence>MKSGVKDIPVRVVIALHDAINTGNSLNKSHRECGVRNQCLSSQKRRLKTFTNSRQSQLYVIEIASDYGDVEYGAPT</sequence>
<protein>
    <submittedName>
        <fullName evidence="1">Uncharacterized protein</fullName>
    </submittedName>
</protein>